<dbReference type="Gene3D" id="3.50.50.60">
    <property type="entry name" value="FAD/NAD(P)-binding domain"/>
    <property type="match status" value="2"/>
</dbReference>
<name>A0ABP7CY18_9ACTN</name>
<comment type="caution">
    <text evidence="2">The sequence shown here is derived from an EMBL/GenBank/DDBJ whole genome shotgun (WGS) entry which is preliminary data.</text>
</comment>
<evidence type="ECO:0000313" key="2">
    <source>
        <dbReference type="EMBL" id="GAA3695953.1"/>
    </source>
</evidence>
<sequence>MVPAGVTWCLDEVTGVDPAARRVETAGGRQISGGDLVLCPGVTPDWDDVPGSQAAVHSAYGSSNYVDERAPYTWELVEGLTEGHAVFVVGAGPVPCAGAALKPLFLAADHWRRTGVLGRLTVTLIVPWPTIFGIPAVDRELQAVADRFGITVLTSTRVRRVDTGNRLLHLDQGGPGEHRDTRLPYDLLHLVPRHRPPAWVSASGLGVPGTDGPAGEDDSALDAHVPGMVEVDPATLAHRRHLAVWGLGDAADVAASRSGGALRKQVAVVADNIGRRRAGRPLVGYDGYSTAPITVGRNRLVLAEFDRAGTLTPSVPLIDLVKPRRFTWAYDRFLQPELYWHSILRGRVSR</sequence>
<dbReference type="EMBL" id="BAAAYX010000002">
    <property type="protein sequence ID" value="GAA3695953.1"/>
    <property type="molecule type" value="Genomic_DNA"/>
</dbReference>
<evidence type="ECO:0000259" key="1">
    <source>
        <dbReference type="Pfam" id="PF07992"/>
    </source>
</evidence>
<dbReference type="PANTHER" id="PTHR10632">
    <property type="entry name" value="SULFIDE:QUINONE OXIDOREDUCTASE"/>
    <property type="match status" value="1"/>
</dbReference>
<accession>A0ABP7CY18</accession>
<dbReference type="SUPFAM" id="SSF51905">
    <property type="entry name" value="FAD/NAD(P)-binding domain"/>
    <property type="match status" value="2"/>
</dbReference>
<feature type="domain" description="FAD/NAD(P)-binding" evidence="1">
    <location>
        <begin position="4"/>
        <end position="167"/>
    </location>
</feature>
<gene>
    <name evidence="2" type="ORF">GCM10022204_09820</name>
</gene>
<keyword evidence="3" id="KW-1185">Reference proteome</keyword>
<dbReference type="InterPro" id="IPR023753">
    <property type="entry name" value="FAD/NAD-binding_dom"/>
</dbReference>
<dbReference type="InterPro" id="IPR015904">
    <property type="entry name" value="Sulphide_quinone_reductase"/>
</dbReference>
<dbReference type="InterPro" id="IPR036188">
    <property type="entry name" value="FAD/NAD-bd_sf"/>
</dbReference>
<organism evidence="2 3">
    <name type="scientific">Microlunatus aurantiacus</name>
    <dbReference type="NCBI Taxonomy" id="446786"/>
    <lineage>
        <taxon>Bacteria</taxon>
        <taxon>Bacillati</taxon>
        <taxon>Actinomycetota</taxon>
        <taxon>Actinomycetes</taxon>
        <taxon>Propionibacteriales</taxon>
        <taxon>Propionibacteriaceae</taxon>
        <taxon>Microlunatus</taxon>
    </lineage>
</organism>
<protein>
    <submittedName>
        <fullName evidence="2">FAD/NAD(P)-binding oxidoreductase</fullName>
    </submittedName>
</protein>
<reference evidence="3" key="1">
    <citation type="journal article" date="2019" name="Int. J. Syst. Evol. Microbiol.">
        <title>The Global Catalogue of Microorganisms (GCM) 10K type strain sequencing project: providing services to taxonomists for standard genome sequencing and annotation.</title>
        <authorList>
            <consortium name="The Broad Institute Genomics Platform"/>
            <consortium name="The Broad Institute Genome Sequencing Center for Infectious Disease"/>
            <person name="Wu L."/>
            <person name="Ma J."/>
        </authorList>
    </citation>
    <scope>NUCLEOTIDE SEQUENCE [LARGE SCALE GENOMIC DNA]</scope>
    <source>
        <strain evidence="3">JCM 16548</strain>
    </source>
</reference>
<dbReference type="Proteomes" id="UP001500051">
    <property type="component" value="Unassembled WGS sequence"/>
</dbReference>
<proteinExistence type="predicted"/>
<dbReference type="Pfam" id="PF07992">
    <property type="entry name" value="Pyr_redox_2"/>
    <property type="match status" value="1"/>
</dbReference>
<dbReference type="PANTHER" id="PTHR10632:SF2">
    <property type="entry name" value="SULFIDE:QUINONE OXIDOREDUCTASE, MITOCHONDRIAL"/>
    <property type="match status" value="1"/>
</dbReference>
<evidence type="ECO:0000313" key="3">
    <source>
        <dbReference type="Proteomes" id="UP001500051"/>
    </source>
</evidence>